<dbReference type="PROSITE" id="PS50878">
    <property type="entry name" value="RT_POL"/>
    <property type="match status" value="1"/>
</dbReference>
<dbReference type="GO" id="GO:0051607">
    <property type="term" value="P:defense response to virus"/>
    <property type="evidence" value="ECO:0007669"/>
    <property type="project" value="UniProtKB-KW"/>
</dbReference>
<dbReference type="GO" id="GO:0003723">
    <property type="term" value="F:RNA binding"/>
    <property type="evidence" value="ECO:0007669"/>
    <property type="project" value="InterPro"/>
</dbReference>
<name>A0AAU7P8X5_9XANT</name>
<comment type="catalytic activity">
    <reaction evidence="9">
        <text>DNA(n) + a 2'-deoxyribonucleoside 5'-triphosphate = DNA(n+1) + diphosphate</text>
        <dbReference type="Rhea" id="RHEA:22508"/>
        <dbReference type="Rhea" id="RHEA-COMP:17339"/>
        <dbReference type="Rhea" id="RHEA-COMP:17340"/>
        <dbReference type="ChEBI" id="CHEBI:33019"/>
        <dbReference type="ChEBI" id="CHEBI:61560"/>
        <dbReference type="ChEBI" id="CHEBI:173112"/>
        <dbReference type="EC" id="2.7.7.49"/>
    </reaction>
</comment>
<dbReference type="SUPFAM" id="SSF50494">
    <property type="entry name" value="Trypsin-like serine proteases"/>
    <property type="match status" value="1"/>
</dbReference>
<gene>
    <name evidence="11" type="ORF">VZ068_00565</name>
</gene>
<dbReference type="EC" id="2.7.7.49" evidence="1"/>
<dbReference type="InterPro" id="IPR009003">
    <property type="entry name" value="Peptidase_S1_PA"/>
</dbReference>
<keyword evidence="6 11" id="KW-0695">RNA-directed DNA polymerase</keyword>
<evidence type="ECO:0000256" key="9">
    <source>
        <dbReference type="ARBA" id="ARBA00048173"/>
    </source>
</evidence>
<protein>
    <recommendedName>
        <fullName evidence="1">RNA-directed DNA polymerase</fullName>
        <ecNumber evidence="1">2.7.7.49</ecNumber>
    </recommendedName>
</protein>
<dbReference type="CDD" id="cd03487">
    <property type="entry name" value="RT_Bac_retron_II"/>
    <property type="match status" value="1"/>
</dbReference>
<keyword evidence="4" id="KW-0479">Metal-binding</keyword>
<evidence type="ECO:0000256" key="2">
    <source>
        <dbReference type="ARBA" id="ARBA00022679"/>
    </source>
</evidence>
<evidence type="ECO:0000256" key="1">
    <source>
        <dbReference type="ARBA" id="ARBA00012493"/>
    </source>
</evidence>
<evidence type="ECO:0000256" key="4">
    <source>
        <dbReference type="ARBA" id="ARBA00022723"/>
    </source>
</evidence>
<reference evidence="11" key="1">
    <citation type="submission" date="2024-02" db="EMBL/GenBank/DDBJ databases">
        <title>Complete genome sequence of Xanthomonas sp. 10-10.</title>
        <authorList>
            <person name="Biessy A."/>
            <person name="Ciotola M."/>
            <person name="Cadieux M."/>
            <person name="Soufiane B."/>
            <person name="Laforest M."/>
            <person name="Filion M."/>
        </authorList>
    </citation>
    <scope>NUCLEOTIDE SEQUENCE</scope>
    <source>
        <strain evidence="11">10-10</strain>
    </source>
</reference>
<dbReference type="SUPFAM" id="SSF56672">
    <property type="entry name" value="DNA/RNA polymerases"/>
    <property type="match status" value="1"/>
</dbReference>
<dbReference type="RefSeq" id="WP_349656550.1">
    <property type="nucleotide sequence ID" value="NZ_CP144460.1"/>
</dbReference>
<keyword evidence="7" id="KW-0051">Antiviral defense</keyword>
<sequence length="570" mass="64017">MNEALARSDVARFSMHVFGVGYDSIQGEIYPAQQYRAFQIPKKTGGLRQIYSPRLTLKNIQRQLLKYLLNVGPEPKNSAHGFRLNRSIVSNAKAHCQQRAGFILNLDLEDFFPSITFYRVRGLFSSPIFGFSHQVASLAAHICTFRNTLPQGAPTSPYISNIIARSLDRDLIDLARRHRATYTRYVDDITFSFSVRTSAAIPENICSFDSGSLTLGAELQETIRKNGFEINPEKTRMSTRHRRMEVTGLKVNRFPNVRRKFLDEIRGALNACEKHGYSNANSLWKSSFENKNGISQALNYRSLRNPNYIPELANYLRGKILFVKMVRGDEDVLYNRFADRFNAATDGITKALKAYPIVRTETELRKACFVVVWEGDYVSPSTGVVSHVGGQGTGFIYNNNRLITCDHVFYDLVEDIAIHINSSDIDKLKCFAVDHANARHDLTLLNYDQHRDLALLAFDAPPLSTRHLTAAHSQAKSGDRGLLIGYPDYSPGRSANIVPTYVNNTYPRQGLSRFEIASTIRAGYSGGPYVDESFGVVGVALRGASQDRGTDECLSVEELDKWLNEINSNP</sequence>
<accession>A0AAU7P8X5</accession>
<dbReference type="InterPro" id="IPR000477">
    <property type="entry name" value="RT_dom"/>
</dbReference>
<evidence type="ECO:0000256" key="3">
    <source>
        <dbReference type="ARBA" id="ARBA00022695"/>
    </source>
</evidence>
<proteinExistence type="inferred from homology"/>
<keyword evidence="5" id="KW-0460">Magnesium</keyword>
<evidence type="ECO:0000256" key="7">
    <source>
        <dbReference type="ARBA" id="ARBA00023118"/>
    </source>
</evidence>
<evidence type="ECO:0000259" key="10">
    <source>
        <dbReference type="PROSITE" id="PS50878"/>
    </source>
</evidence>
<organism evidence="11">
    <name type="scientific">Xanthomonas sp. 10-10</name>
    <dbReference type="NCBI Taxonomy" id="3115848"/>
    <lineage>
        <taxon>Bacteria</taxon>
        <taxon>Pseudomonadati</taxon>
        <taxon>Pseudomonadota</taxon>
        <taxon>Gammaproteobacteria</taxon>
        <taxon>Lysobacterales</taxon>
        <taxon>Lysobacteraceae</taxon>
        <taxon>Xanthomonas</taxon>
    </lineage>
</organism>
<evidence type="ECO:0000256" key="8">
    <source>
        <dbReference type="ARBA" id="ARBA00034120"/>
    </source>
</evidence>
<dbReference type="Gene3D" id="2.40.10.10">
    <property type="entry name" value="Trypsin-like serine proteases"/>
    <property type="match status" value="2"/>
</dbReference>
<comment type="similarity">
    <text evidence="8">Belongs to the bacterial reverse transcriptase family.</text>
</comment>
<dbReference type="PANTHER" id="PTHR34047">
    <property type="entry name" value="NUCLEAR INTRON MATURASE 1, MITOCHONDRIAL-RELATED"/>
    <property type="match status" value="1"/>
</dbReference>
<feature type="domain" description="Reverse transcriptase" evidence="10">
    <location>
        <begin position="21"/>
        <end position="251"/>
    </location>
</feature>
<dbReference type="PANTHER" id="PTHR34047:SF7">
    <property type="entry name" value="RNA-DIRECTED DNA POLYMERASE"/>
    <property type="match status" value="1"/>
</dbReference>
<dbReference type="GO" id="GO:0046872">
    <property type="term" value="F:metal ion binding"/>
    <property type="evidence" value="ECO:0007669"/>
    <property type="project" value="UniProtKB-KW"/>
</dbReference>
<dbReference type="PRINTS" id="PR00866">
    <property type="entry name" value="RNADNAPOLMS"/>
</dbReference>
<dbReference type="InterPro" id="IPR051083">
    <property type="entry name" value="GrpII_Intron_Splice-Mob/Def"/>
</dbReference>
<dbReference type="InterPro" id="IPR043502">
    <property type="entry name" value="DNA/RNA_pol_sf"/>
</dbReference>
<dbReference type="Pfam" id="PF13365">
    <property type="entry name" value="Trypsin_2"/>
    <property type="match status" value="1"/>
</dbReference>
<evidence type="ECO:0000313" key="11">
    <source>
        <dbReference type="EMBL" id="XBS38071.1"/>
    </source>
</evidence>
<dbReference type="InterPro" id="IPR000123">
    <property type="entry name" value="Reverse_transcriptase_msDNA"/>
</dbReference>
<dbReference type="Pfam" id="PF00078">
    <property type="entry name" value="RVT_1"/>
    <property type="match status" value="1"/>
</dbReference>
<evidence type="ECO:0000256" key="6">
    <source>
        <dbReference type="ARBA" id="ARBA00022918"/>
    </source>
</evidence>
<dbReference type="GO" id="GO:0003964">
    <property type="term" value="F:RNA-directed DNA polymerase activity"/>
    <property type="evidence" value="ECO:0007669"/>
    <property type="project" value="UniProtKB-KW"/>
</dbReference>
<evidence type="ECO:0000256" key="5">
    <source>
        <dbReference type="ARBA" id="ARBA00022842"/>
    </source>
</evidence>
<keyword evidence="3" id="KW-0548">Nucleotidyltransferase</keyword>
<dbReference type="EMBL" id="CP144460">
    <property type="protein sequence ID" value="XBS38071.1"/>
    <property type="molecule type" value="Genomic_DNA"/>
</dbReference>
<keyword evidence="2" id="KW-0808">Transferase</keyword>
<dbReference type="InterPro" id="IPR043504">
    <property type="entry name" value="Peptidase_S1_PA_chymotrypsin"/>
</dbReference>
<dbReference type="AlphaFoldDB" id="A0AAU7P8X5"/>